<dbReference type="PANTHER" id="PTHR34835">
    <property type="entry name" value="OS07G0283600 PROTEIN-RELATED"/>
    <property type="match status" value="1"/>
</dbReference>
<protein>
    <submittedName>
        <fullName evidence="1">Uncharacterized protein</fullName>
    </submittedName>
</protein>
<gene>
    <name evidence="1" type="ORF">Dsin_028164</name>
</gene>
<accession>A0AAE0DU01</accession>
<dbReference type="Proteomes" id="UP001281410">
    <property type="component" value="Unassembled WGS sequence"/>
</dbReference>
<keyword evidence="2" id="KW-1185">Reference proteome</keyword>
<organism evidence="1 2">
    <name type="scientific">Dipteronia sinensis</name>
    <dbReference type="NCBI Taxonomy" id="43782"/>
    <lineage>
        <taxon>Eukaryota</taxon>
        <taxon>Viridiplantae</taxon>
        <taxon>Streptophyta</taxon>
        <taxon>Embryophyta</taxon>
        <taxon>Tracheophyta</taxon>
        <taxon>Spermatophyta</taxon>
        <taxon>Magnoliopsida</taxon>
        <taxon>eudicotyledons</taxon>
        <taxon>Gunneridae</taxon>
        <taxon>Pentapetalae</taxon>
        <taxon>rosids</taxon>
        <taxon>malvids</taxon>
        <taxon>Sapindales</taxon>
        <taxon>Sapindaceae</taxon>
        <taxon>Hippocastanoideae</taxon>
        <taxon>Acereae</taxon>
        <taxon>Dipteronia</taxon>
    </lineage>
</organism>
<dbReference type="AlphaFoldDB" id="A0AAE0DU01"/>
<reference evidence="1" key="1">
    <citation type="journal article" date="2023" name="Plant J.">
        <title>Genome sequences and population genomics provide insights into the demographic history, inbreeding, and mutation load of two 'living fossil' tree species of Dipteronia.</title>
        <authorList>
            <person name="Feng Y."/>
            <person name="Comes H.P."/>
            <person name="Chen J."/>
            <person name="Zhu S."/>
            <person name="Lu R."/>
            <person name="Zhang X."/>
            <person name="Li P."/>
            <person name="Qiu J."/>
            <person name="Olsen K.M."/>
            <person name="Qiu Y."/>
        </authorList>
    </citation>
    <scope>NUCLEOTIDE SEQUENCE</scope>
    <source>
        <strain evidence="1">NBL</strain>
    </source>
</reference>
<dbReference type="PANTHER" id="PTHR34835:SF34">
    <property type="entry name" value="OS08G0555500 PROTEIN"/>
    <property type="match status" value="1"/>
</dbReference>
<sequence length="256" mass="28956">MEEVDTQPPAMMSSESRKEAIESRCRTETFSGAKLCVEQKDVVKALGFGSLLSINCGRLRRYIYSFIVDKFDNDTLSVELYGKTLNLNTNVYSQIMGLKNSGQPISLDGDSKQIKELIEIYKSTSRGIKVNVLIEIMKNLRSADDEFKITFMLFVIGTVFCPQGGIYWNTLLFDRSKIPVTAWTKKWFTKWLQQLGGLESPKGSFGIGMRQDGTVVPYCVWNLWDRTINCSVTCLVWVGHDRTICSNDQSAPIVIE</sequence>
<evidence type="ECO:0000313" key="1">
    <source>
        <dbReference type="EMBL" id="KAK3188603.1"/>
    </source>
</evidence>
<dbReference type="EMBL" id="JANJYJ010000009">
    <property type="protein sequence ID" value="KAK3188603.1"/>
    <property type="molecule type" value="Genomic_DNA"/>
</dbReference>
<proteinExistence type="predicted"/>
<name>A0AAE0DU01_9ROSI</name>
<evidence type="ECO:0000313" key="2">
    <source>
        <dbReference type="Proteomes" id="UP001281410"/>
    </source>
</evidence>
<comment type="caution">
    <text evidence="1">The sequence shown here is derived from an EMBL/GenBank/DDBJ whole genome shotgun (WGS) entry which is preliminary data.</text>
</comment>